<evidence type="ECO:0000313" key="3">
    <source>
        <dbReference type="Proteomes" id="UP000886595"/>
    </source>
</evidence>
<feature type="region of interest" description="Disordered" evidence="1">
    <location>
        <begin position="1"/>
        <end position="32"/>
    </location>
</feature>
<evidence type="ECO:0000313" key="2">
    <source>
        <dbReference type="EMBL" id="KAG2263743.1"/>
    </source>
</evidence>
<dbReference type="Proteomes" id="UP000886595">
    <property type="component" value="Unassembled WGS sequence"/>
</dbReference>
<accession>A0A8X7Q682</accession>
<protein>
    <submittedName>
        <fullName evidence="2">Uncharacterized protein</fullName>
    </submittedName>
</protein>
<sequence>MSLTGGHNWESEETPVFSFGVDNKEGEKEKVATHEEKVGVMKSLTTRMVKVGAMKQVGAMRSFKLQKDQQP</sequence>
<keyword evidence="3" id="KW-1185">Reference proteome</keyword>
<dbReference type="EMBL" id="JAAMPC010000014">
    <property type="protein sequence ID" value="KAG2263743.1"/>
    <property type="molecule type" value="Genomic_DNA"/>
</dbReference>
<reference evidence="2 3" key="1">
    <citation type="submission" date="2020-02" db="EMBL/GenBank/DDBJ databases">
        <authorList>
            <person name="Ma Q."/>
            <person name="Huang Y."/>
            <person name="Song X."/>
            <person name="Pei D."/>
        </authorList>
    </citation>
    <scope>NUCLEOTIDE SEQUENCE [LARGE SCALE GENOMIC DNA]</scope>
    <source>
        <strain evidence="2">Sxm20200214</strain>
        <tissue evidence="2">Leaf</tissue>
    </source>
</reference>
<gene>
    <name evidence="2" type="ORF">Bca52824_070822</name>
</gene>
<evidence type="ECO:0000256" key="1">
    <source>
        <dbReference type="SAM" id="MobiDB-lite"/>
    </source>
</evidence>
<comment type="caution">
    <text evidence="2">The sequence shown here is derived from an EMBL/GenBank/DDBJ whole genome shotgun (WGS) entry which is preliminary data.</text>
</comment>
<proteinExistence type="predicted"/>
<name>A0A8X7Q682_BRACI</name>
<feature type="compositionally biased region" description="Basic and acidic residues" evidence="1">
    <location>
        <begin position="22"/>
        <end position="32"/>
    </location>
</feature>
<dbReference type="AlphaFoldDB" id="A0A8X7Q682"/>
<organism evidence="2 3">
    <name type="scientific">Brassica carinata</name>
    <name type="common">Ethiopian mustard</name>
    <name type="synonym">Abyssinian cabbage</name>
    <dbReference type="NCBI Taxonomy" id="52824"/>
    <lineage>
        <taxon>Eukaryota</taxon>
        <taxon>Viridiplantae</taxon>
        <taxon>Streptophyta</taxon>
        <taxon>Embryophyta</taxon>
        <taxon>Tracheophyta</taxon>
        <taxon>Spermatophyta</taxon>
        <taxon>Magnoliopsida</taxon>
        <taxon>eudicotyledons</taxon>
        <taxon>Gunneridae</taxon>
        <taxon>Pentapetalae</taxon>
        <taxon>rosids</taxon>
        <taxon>malvids</taxon>
        <taxon>Brassicales</taxon>
        <taxon>Brassicaceae</taxon>
        <taxon>Brassiceae</taxon>
        <taxon>Brassica</taxon>
    </lineage>
</organism>